<dbReference type="RefSeq" id="WP_126703000.1">
    <property type="nucleotide sequence ID" value="NZ_CP034593.1"/>
</dbReference>
<accession>A0A3S9PUZ5</accession>
<dbReference type="Proteomes" id="UP000280344">
    <property type="component" value="Chromosome"/>
</dbReference>
<sequence length="74" mass="8511">MNHSEFWKVVDNEFGTAYGQALTRSLALPSLGHKTAAELIEDGEKPQKIWLALCEEMDLGEDHMFPHRKEQKKK</sequence>
<evidence type="ECO:0000313" key="2">
    <source>
        <dbReference type="Proteomes" id="UP000280344"/>
    </source>
</evidence>
<dbReference type="Pfam" id="PF11248">
    <property type="entry name" value="DUF3046"/>
    <property type="match status" value="1"/>
</dbReference>
<proteinExistence type="predicted"/>
<dbReference type="AlphaFoldDB" id="A0A3S9PUZ5"/>
<dbReference type="InterPro" id="IPR021408">
    <property type="entry name" value="DUF3046"/>
</dbReference>
<keyword evidence="2" id="KW-1185">Reference proteome</keyword>
<dbReference type="KEGG" id="flh:EJ997_01440"/>
<dbReference type="OrthoDB" id="3215033at2"/>
<organism evidence="1 2">
    <name type="scientific">Flaviflexus ciconiae</name>
    <dbReference type="NCBI Taxonomy" id="2496867"/>
    <lineage>
        <taxon>Bacteria</taxon>
        <taxon>Bacillati</taxon>
        <taxon>Actinomycetota</taxon>
        <taxon>Actinomycetes</taxon>
        <taxon>Actinomycetales</taxon>
        <taxon>Actinomycetaceae</taxon>
        <taxon>Flaviflexus</taxon>
    </lineage>
</organism>
<dbReference type="EMBL" id="CP034593">
    <property type="protein sequence ID" value="AZQ76191.1"/>
    <property type="molecule type" value="Genomic_DNA"/>
</dbReference>
<name>A0A3S9PUZ5_9ACTO</name>
<gene>
    <name evidence="1" type="ORF">EJ997_01440</name>
</gene>
<evidence type="ECO:0000313" key="1">
    <source>
        <dbReference type="EMBL" id="AZQ76191.1"/>
    </source>
</evidence>
<protein>
    <submittedName>
        <fullName evidence="1">DUF3046 domain-containing protein</fullName>
    </submittedName>
</protein>
<reference evidence="1 2" key="1">
    <citation type="submission" date="2018-12" db="EMBL/GenBank/DDBJ databases">
        <title>Complete genome sequence of Flaviflexus sp. H23T48.</title>
        <authorList>
            <person name="Bae J.-W."/>
            <person name="Lee J.-Y."/>
        </authorList>
    </citation>
    <scope>NUCLEOTIDE SEQUENCE [LARGE SCALE GENOMIC DNA]</scope>
    <source>
        <strain evidence="1 2">H23T48</strain>
    </source>
</reference>